<sequence length="142" mass="15911">MTRFIPHGEVRVHREGRILILEGHGPWNVEALQHSTDKAQPILQELSGAPWGVMASIYGEPIHVPDAEAHLIQLVKKDIENGRVGTALIVEKSNSPSFATQHFSSIYHRAGDNVEVFNDINAAKRWLMETIQLAQSNLEKMQ</sequence>
<dbReference type="Proteomes" id="UP000239539">
    <property type="component" value="Unassembled WGS sequence"/>
</dbReference>
<accession>A0ABX5CNL1</accession>
<proteinExistence type="predicted"/>
<evidence type="ECO:0000313" key="2">
    <source>
        <dbReference type="Proteomes" id="UP000239539"/>
    </source>
</evidence>
<dbReference type="EMBL" id="PVNO01000027">
    <property type="protein sequence ID" value="PRO68316.1"/>
    <property type="molecule type" value="Genomic_DNA"/>
</dbReference>
<name>A0ABX5CNL1_9ALTE</name>
<evidence type="ECO:0000313" key="1">
    <source>
        <dbReference type="EMBL" id="PRO68316.1"/>
    </source>
</evidence>
<evidence type="ECO:0008006" key="3">
    <source>
        <dbReference type="Google" id="ProtNLM"/>
    </source>
</evidence>
<reference evidence="2" key="1">
    <citation type="journal article" date="2020" name="Int. J. Syst. Evol. Microbiol.">
        <title>Alteromonas alba sp. nov., a marine bacterium isolated from the seawater of the West Pacific Ocean.</title>
        <authorList>
            <person name="Sun C."/>
            <person name="Wu Y.-H."/>
            <person name="Xamxidin M."/>
            <person name="Cheng H."/>
            <person name="Xu X.-W."/>
        </authorList>
    </citation>
    <scope>NUCLEOTIDE SEQUENCE [LARGE SCALE GENOMIC DNA]</scope>
    <source>
        <strain evidence="2">9a2</strain>
    </source>
</reference>
<dbReference type="RefSeq" id="WP_105932023.1">
    <property type="nucleotide sequence ID" value="NZ_PVNO01000027.1"/>
</dbReference>
<protein>
    <recommendedName>
        <fullName evidence="3">STAS/SEC14 domain-containing protein</fullName>
    </recommendedName>
</protein>
<gene>
    <name evidence="1" type="ORF">C6Y39_14920</name>
</gene>
<organism evidence="1 2">
    <name type="scientific">Alteromonas gracilis</name>
    <dbReference type="NCBI Taxonomy" id="1479524"/>
    <lineage>
        <taxon>Bacteria</taxon>
        <taxon>Pseudomonadati</taxon>
        <taxon>Pseudomonadota</taxon>
        <taxon>Gammaproteobacteria</taxon>
        <taxon>Alteromonadales</taxon>
        <taxon>Alteromonadaceae</taxon>
        <taxon>Alteromonas/Salinimonas group</taxon>
        <taxon>Alteromonas</taxon>
    </lineage>
</organism>
<comment type="caution">
    <text evidence="1">The sequence shown here is derived from an EMBL/GenBank/DDBJ whole genome shotgun (WGS) entry which is preliminary data.</text>
</comment>
<keyword evidence="2" id="KW-1185">Reference proteome</keyword>